<evidence type="ECO:0000256" key="1">
    <source>
        <dbReference type="SAM" id="Coils"/>
    </source>
</evidence>
<proteinExistence type="predicted"/>
<keyword evidence="3" id="KW-1133">Transmembrane helix</keyword>
<dbReference type="PANTHER" id="PTHR32309">
    <property type="entry name" value="TYROSINE-PROTEIN KINASE"/>
    <property type="match status" value="1"/>
</dbReference>
<feature type="compositionally biased region" description="Low complexity" evidence="2">
    <location>
        <begin position="39"/>
        <end position="52"/>
    </location>
</feature>
<dbReference type="Proteomes" id="UP001191082">
    <property type="component" value="Unassembled WGS sequence"/>
</dbReference>
<evidence type="ECO:0000256" key="2">
    <source>
        <dbReference type="SAM" id="MobiDB-lite"/>
    </source>
</evidence>
<keyword evidence="1" id="KW-0175">Coiled coil</keyword>
<feature type="compositionally biased region" description="Low complexity" evidence="2">
    <location>
        <begin position="15"/>
        <end position="28"/>
    </location>
</feature>
<dbReference type="PANTHER" id="PTHR32309:SF13">
    <property type="entry name" value="FERRIC ENTEROBACTIN TRANSPORT PROTEIN FEPE"/>
    <property type="match status" value="1"/>
</dbReference>
<feature type="coiled-coil region" evidence="1">
    <location>
        <begin position="508"/>
        <end position="600"/>
    </location>
</feature>
<sequence length="701" mass="76529">MTTKPKARKFRIRRSPAAGAPAEESGPATARPVPGPATAHPVPGPAAARPVAGPKPVPDAPHSPAPAAVEPISAPKNAAPDAASQDTGKRVPFSQRLKERARQIEADKAAGAGVTKASPAKATQDRTEPEKRTEKPETAEAQTPAAQKAEPAKAEPAKREVAKPEPAAKPAELRQDAPKQPEPPKTPEPEAKRPTPPVREGQVSSRAENAADSEIEVIKAEGLTGRQLRMARRVAQKHNLPATSDYDAVRLLRKQGIDPFARSNMLELVVPQGGADAHEGGAPDAFAAASAAARPGRVQLPQTVPDRETLPSTEMSPAQRRDFEISQIQRDIMKRRRRKMALLLTRLAFFVLLPTAIVGYYFYNVATPMYASKSEFLILQADNAGGGGLGGLLTGTQFATSQDSIATQSYLQSKDAMLRLDQDVGFKSHFTQDWIDPIQRLNADPTNEEAYRTYSRNVTIGYDLTEGVIRMEVVAADPEVASEFSRRLISYAEDRVNNLSQQKRGDQMRDALAGFENAEAERRRAQEALVQLQQQGAILDPEGVIAGLRAQINNMELQLQEKELQLAALLDNERPNQARVDGVQGDVQRMKNMLADLNARMVDASKGENSLAQLTVRIQMAQADLATRDMMLQSALQQVEQTRMEANRQVRYLTTSVRPVASQEPSYPRRFENTILAFLVFSGIYLMLSLTASILREQVTS</sequence>
<accession>A0ABY2X8Q8</accession>
<feature type="compositionally biased region" description="Pro residues" evidence="2">
    <location>
        <begin position="53"/>
        <end position="64"/>
    </location>
</feature>
<evidence type="ECO:0000313" key="5">
    <source>
        <dbReference type="Proteomes" id="UP001191082"/>
    </source>
</evidence>
<gene>
    <name evidence="4" type="ORF">FGK64_16355</name>
</gene>
<evidence type="ECO:0000256" key="3">
    <source>
        <dbReference type="SAM" id="Phobius"/>
    </source>
</evidence>
<dbReference type="InterPro" id="IPR050445">
    <property type="entry name" value="Bact_polysacc_biosynth/exp"/>
</dbReference>
<feature type="compositionally biased region" description="Basic and acidic residues" evidence="2">
    <location>
        <begin position="96"/>
        <end position="108"/>
    </location>
</feature>
<feature type="compositionally biased region" description="Basic residues" evidence="2">
    <location>
        <begin position="1"/>
        <end position="14"/>
    </location>
</feature>
<protein>
    <submittedName>
        <fullName evidence="4">Capsule biosynthesis protein</fullName>
    </submittedName>
</protein>
<dbReference type="EMBL" id="VCPC01000003">
    <property type="protein sequence ID" value="TMV11831.1"/>
    <property type="molecule type" value="Genomic_DNA"/>
</dbReference>
<keyword evidence="3" id="KW-0812">Transmembrane</keyword>
<keyword evidence="5" id="KW-1185">Reference proteome</keyword>
<feature type="transmembrane region" description="Helical" evidence="3">
    <location>
        <begin position="675"/>
        <end position="695"/>
    </location>
</feature>
<feature type="compositionally biased region" description="Basic and acidic residues" evidence="2">
    <location>
        <begin position="150"/>
        <end position="163"/>
    </location>
</feature>
<keyword evidence="3" id="KW-0472">Membrane</keyword>
<comment type="caution">
    <text evidence="4">The sequence shown here is derived from an EMBL/GenBank/DDBJ whole genome shotgun (WGS) entry which is preliminary data.</text>
</comment>
<feature type="region of interest" description="Disordered" evidence="2">
    <location>
        <begin position="1"/>
        <end position="212"/>
    </location>
</feature>
<name>A0ABY2X8Q8_9RHOB</name>
<organism evidence="4 5">
    <name type="scientific">Arenibacterium halophilum</name>
    <dbReference type="NCBI Taxonomy" id="2583821"/>
    <lineage>
        <taxon>Bacteria</taxon>
        <taxon>Pseudomonadati</taxon>
        <taxon>Pseudomonadota</taxon>
        <taxon>Alphaproteobacteria</taxon>
        <taxon>Rhodobacterales</taxon>
        <taxon>Paracoccaceae</taxon>
        <taxon>Arenibacterium</taxon>
    </lineage>
</organism>
<feature type="transmembrane region" description="Helical" evidence="3">
    <location>
        <begin position="340"/>
        <end position="363"/>
    </location>
</feature>
<reference evidence="4 5" key="1">
    <citation type="submission" date="2019-05" db="EMBL/GenBank/DDBJ databases">
        <title>Marivita sp. nov. isolated from sea sediment.</title>
        <authorList>
            <person name="Kim W."/>
        </authorList>
    </citation>
    <scope>NUCLEOTIDE SEQUENCE [LARGE SCALE GENOMIC DNA]</scope>
    <source>
        <strain evidence="4 5">CAU 1492</strain>
    </source>
</reference>
<feature type="compositionally biased region" description="Low complexity" evidence="2">
    <location>
        <begin position="139"/>
        <end position="149"/>
    </location>
</feature>
<evidence type="ECO:0000313" key="4">
    <source>
        <dbReference type="EMBL" id="TMV11831.1"/>
    </source>
</evidence>
<feature type="compositionally biased region" description="Basic and acidic residues" evidence="2">
    <location>
        <begin position="123"/>
        <end position="138"/>
    </location>
</feature>